<feature type="region of interest" description="Disordered" evidence="1">
    <location>
        <begin position="22"/>
        <end position="136"/>
    </location>
</feature>
<sequence length="274" mass="31442">MELDEHVAVYVPELKYLEYHVPSDDDMPVEDQPYADDASPIVESLGHIADSELMKEDSIDYPDEPEHNDEDPEKDPEEDHTDYPTDEGDRDDEPFDNDDDDDDDTDDEDREPTEDEDDDEEEEEHLAPTDSSPVPIIDLVPQLGIQRHSRLMSHRAAMIRMRDDIPEEDMPLRRKFVLTALLPGCDVTKSYVAARPPRGQYDFFDTIEAGHGLIRSPGHDYQTIARAADRAEDVGYVRALQASEHKMMTSIKEVNLRISYQAQVCRQESEDFYT</sequence>
<gene>
    <name evidence="2" type="ORF">Tci_550307</name>
</gene>
<name>A0A699ISC9_TANCI</name>
<organism evidence="2">
    <name type="scientific">Tanacetum cinerariifolium</name>
    <name type="common">Dalmatian daisy</name>
    <name type="synonym">Chrysanthemum cinerariifolium</name>
    <dbReference type="NCBI Taxonomy" id="118510"/>
    <lineage>
        <taxon>Eukaryota</taxon>
        <taxon>Viridiplantae</taxon>
        <taxon>Streptophyta</taxon>
        <taxon>Embryophyta</taxon>
        <taxon>Tracheophyta</taxon>
        <taxon>Spermatophyta</taxon>
        <taxon>Magnoliopsida</taxon>
        <taxon>eudicotyledons</taxon>
        <taxon>Gunneridae</taxon>
        <taxon>Pentapetalae</taxon>
        <taxon>asterids</taxon>
        <taxon>campanulids</taxon>
        <taxon>Asterales</taxon>
        <taxon>Asteraceae</taxon>
        <taxon>Asteroideae</taxon>
        <taxon>Anthemideae</taxon>
        <taxon>Anthemidinae</taxon>
        <taxon>Tanacetum</taxon>
    </lineage>
</organism>
<protein>
    <submittedName>
        <fullName evidence="2">Uncharacterized protein</fullName>
    </submittedName>
</protein>
<evidence type="ECO:0000313" key="2">
    <source>
        <dbReference type="EMBL" id="GEZ78334.1"/>
    </source>
</evidence>
<evidence type="ECO:0000256" key="1">
    <source>
        <dbReference type="SAM" id="MobiDB-lite"/>
    </source>
</evidence>
<dbReference type="EMBL" id="BKCJ010323046">
    <property type="protein sequence ID" value="GEZ78334.1"/>
    <property type="molecule type" value="Genomic_DNA"/>
</dbReference>
<proteinExistence type="predicted"/>
<dbReference type="AlphaFoldDB" id="A0A699ISC9"/>
<reference evidence="2" key="1">
    <citation type="journal article" date="2019" name="Sci. Rep.">
        <title>Draft genome of Tanacetum cinerariifolium, the natural source of mosquito coil.</title>
        <authorList>
            <person name="Yamashiro T."/>
            <person name="Shiraishi A."/>
            <person name="Satake H."/>
            <person name="Nakayama K."/>
        </authorList>
    </citation>
    <scope>NUCLEOTIDE SEQUENCE</scope>
</reference>
<accession>A0A699ISC9</accession>
<feature type="compositionally biased region" description="Acidic residues" evidence="1">
    <location>
        <begin position="59"/>
        <end position="124"/>
    </location>
</feature>
<comment type="caution">
    <text evidence="2">The sequence shown here is derived from an EMBL/GenBank/DDBJ whole genome shotgun (WGS) entry which is preliminary data.</text>
</comment>
<feature type="compositionally biased region" description="Basic and acidic residues" evidence="1">
    <location>
        <begin position="49"/>
        <end position="58"/>
    </location>
</feature>